<evidence type="ECO:0000313" key="3">
    <source>
        <dbReference type="Proteomes" id="UP000050424"/>
    </source>
</evidence>
<evidence type="ECO:0000256" key="1">
    <source>
        <dbReference type="SAM" id="MobiDB-lite"/>
    </source>
</evidence>
<dbReference type="EMBL" id="LKCW01000085">
    <property type="protein sequence ID" value="KPM40379.1"/>
    <property type="molecule type" value="Genomic_DNA"/>
</dbReference>
<reference evidence="2 3" key="1">
    <citation type="submission" date="2015-09" db="EMBL/GenBank/DDBJ databases">
        <title>Draft genome of a European isolate of the apple canker pathogen Neonectria ditissima.</title>
        <authorList>
            <person name="Gomez-Cortecero A."/>
            <person name="Harrison R.J."/>
            <person name="Armitage A.D."/>
        </authorList>
    </citation>
    <scope>NUCLEOTIDE SEQUENCE [LARGE SCALE GENOMIC DNA]</scope>
    <source>
        <strain evidence="2 3">R09/05</strain>
    </source>
</reference>
<comment type="caution">
    <text evidence="2">The sequence shown here is derived from an EMBL/GenBank/DDBJ whole genome shotgun (WGS) entry which is preliminary data.</text>
</comment>
<keyword evidence="3" id="KW-1185">Reference proteome</keyword>
<proteinExistence type="predicted"/>
<sequence length="170" mass="18563">MVGDTNSEIHMLSVTNKGPLSSSWESSDTVAPEDAVEGPGGVVSPKVREFTPVAVRKSIPVTVKGSAVAVEHWLETNKAQLAPDLSFIKDNESGAYAYIVLPDVESKQIKELKASAKLKLVVGVISEAWGRSFTDEWMELGSDLKEGIPPRILQRLRRRLDIKEGKQGHT</sequence>
<evidence type="ECO:0000313" key="2">
    <source>
        <dbReference type="EMBL" id="KPM40379.1"/>
    </source>
</evidence>
<dbReference type="AlphaFoldDB" id="A0A0P7B1P1"/>
<dbReference type="Proteomes" id="UP000050424">
    <property type="component" value="Unassembled WGS sequence"/>
</dbReference>
<name>A0A0P7B1P1_9HYPO</name>
<gene>
    <name evidence="2" type="ORF">AK830_g6172</name>
</gene>
<protein>
    <submittedName>
        <fullName evidence="2">Uncharacterized protein</fullName>
    </submittedName>
</protein>
<organism evidence="2 3">
    <name type="scientific">Neonectria ditissima</name>
    <dbReference type="NCBI Taxonomy" id="78410"/>
    <lineage>
        <taxon>Eukaryota</taxon>
        <taxon>Fungi</taxon>
        <taxon>Dikarya</taxon>
        <taxon>Ascomycota</taxon>
        <taxon>Pezizomycotina</taxon>
        <taxon>Sordariomycetes</taxon>
        <taxon>Hypocreomycetidae</taxon>
        <taxon>Hypocreales</taxon>
        <taxon>Nectriaceae</taxon>
        <taxon>Neonectria</taxon>
    </lineage>
</organism>
<feature type="region of interest" description="Disordered" evidence="1">
    <location>
        <begin position="18"/>
        <end position="42"/>
    </location>
</feature>
<feature type="compositionally biased region" description="Polar residues" evidence="1">
    <location>
        <begin position="18"/>
        <end position="29"/>
    </location>
</feature>
<accession>A0A0P7B1P1</accession>